<dbReference type="AlphaFoldDB" id="A0A2G5P625"/>
<sequence length="252" mass="27316">MAKTRNSAQSKELKAEAKKARKAASKARRQQLWQAFQIQRKEDKRLVPYMFLTFVLVLAISVALGFWSGGTFSIILFSVFGVILGALVAFIVFGRRAQKAVYAKADGQTGAAAWALDNMRGKWRVTPGVAATGHFDAVHRVLGLPGVVLVGEGAQSRVKPLLAQEKKRTARLVGDIPIYDIIVGNDEGDVPLAKLERHLNKLPRNIAAKDIDSLEAKLSAISSKASPAAAMPKGPIPGGAKMKGVQRRVQRR</sequence>
<dbReference type="RefSeq" id="WP_090592291.1">
    <property type="nucleotide sequence ID" value="NZ_CP104302.1"/>
</dbReference>
<dbReference type="InterPro" id="IPR025445">
    <property type="entry name" value="DUF4191"/>
</dbReference>
<keyword evidence="2" id="KW-0472">Membrane</keyword>
<proteinExistence type="predicted"/>
<evidence type="ECO:0000313" key="4">
    <source>
        <dbReference type="Proteomes" id="UP000230551"/>
    </source>
</evidence>
<dbReference type="EMBL" id="PDCN02000025">
    <property type="protein sequence ID" value="PIB73707.1"/>
    <property type="molecule type" value="Genomic_DNA"/>
</dbReference>
<evidence type="ECO:0000256" key="2">
    <source>
        <dbReference type="SAM" id="Phobius"/>
    </source>
</evidence>
<keyword evidence="4" id="KW-1185">Reference proteome</keyword>
<feature type="transmembrane region" description="Helical" evidence="2">
    <location>
        <begin position="74"/>
        <end position="94"/>
    </location>
</feature>
<keyword evidence="2" id="KW-1133">Transmembrane helix</keyword>
<evidence type="ECO:0000256" key="1">
    <source>
        <dbReference type="SAM" id="MobiDB-lite"/>
    </source>
</evidence>
<comment type="caution">
    <text evidence="3">The sequence shown here is derived from an EMBL/GenBank/DDBJ whole genome shotgun (WGS) entry which is preliminary data.</text>
</comment>
<dbReference type="Pfam" id="PF13829">
    <property type="entry name" value="DUF4191"/>
    <property type="match status" value="1"/>
</dbReference>
<feature type="region of interest" description="Disordered" evidence="1">
    <location>
        <begin position="224"/>
        <end position="252"/>
    </location>
</feature>
<dbReference type="STRING" id="85968.GCA_900073015_03350"/>
<feature type="transmembrane region" description="Helical" evidence="2">
    <location>
        <begin position="46"/>
        <end position="68"/>
    </location>
</feature>
<feature type="region of interest" description="Disordered" evidence="1">
    <location>
        <begin position="1"/>
        <end position="22"/>
    </location>
</feature>
<keyword evidence="2" id="KW-0812">Transmembrane</keyword>
<dbReference type="OrthoDB" id="8479889at2"/>
<gene>
    <name evidence="3" type="ORF">CQY22_015670</name>
</gene>
<evidence type="ECO:0000313" key="3">
    <source>
        <dbReference type="EMBL" id="PIB73707.1"/>
    </source>
</evidence>
<organism evidence="3 4">
    <name type="scientific">Mycolicibacterium brumae</name>
    <dbReference type="NCBI Taxonomy" id="85968"/>
    <lineage>
        <taxon>Bacteria</taxon>
        <taxon>Bacillati</taxon>
        <taxon>Actinomycetota</taxon>
        <taxon>Actinomycetes</taxon>
        <taxon>Mycobacteriales</taxon>
        <taxon>Mycobacteriaceae</taxon>
        <taxon>Mycolicibacterium</taxon>
    </lineage>
</organism>
<dbReference type="Proteomes" id="UP000230551">
    <property type="component" value="Unassembled WGS sequence"/>
</dbReference>
<protein>
    <submittedName>
        <fullName evidence="3">DUF4191 domain-containing protein</fullName>
    </submittedName>
</protein>
<accession>A0A2G5P625</accession>
<name>A0A2G5P625_9MYCO</name>
<reference evidence="3 4" key="1">
    <citation type="journal article" date="2017" name="Infect. Genet. Evol.">
        <title>The new phylogeny of the genus Mycobacterium: The old and the news.</title>
        <authorList>
            <person name="Tortoli E."/>
            <person name="Fedrizzi T."/>
            <person name="Meehan C.J."/>
            <person name="Trovato A."/>
            <person name="Grottola A."/>
            <person name="Giacobazzi E."/>
            <person name="Serpini G.F."/>
            <person name="Tagliazucchi S."/>
            <person name="Fabio A."/>
            <person name="Bettua C."/>
            <person name="Bertorelli R."/>
            <person name="Frascaro F."/>
            <person name="De Sanctis V."/>
            <person name="Pecorari M."/>
            <person name="Jousson O."/>
            <person name="Segata N."/>
            <person name="Cirillo D.M."/>
        </authorList>
    </citation>
    <scope>NUCLEOTIDE SEQUENCE [LARGE SCALE GENOMIC DNA]</scope>
    <source>
        <strain evidence="3 4">CIP1034565</strain>
    </source>
</reference>